<sequence>MNAHSSGGDTFVYVGAHLIRNGRGWKLHVRVSPRDLHSVGSFCLRVAKRYMDLGYRVGAKVVTEKSFASFTGLDHQFWKFVTIYVDEHSSEVVPLIVYLVDSYVEHVGAESAFDHLSARGIIPSRIIPEPFLGKTKAVTIRYSSAFSPKTNVEEILDDIERRRPQLVLAAGVKTREYQDIVDTVNRMTYFRLVSKGDVYSATRGDFILVSLDSTTLPLLARILDVGRDSVLAVLVEGARKGYVIRVSLNQISKNPLKEI</sequence>
<dbReference type="KEGG" id="thel:IG193_07840"/>
<organism evidence="1 2">
    <name type="scientific">Infirmifilum lucidum</name>
    <dbReference type="NCBI Taxonomy" id="2776706"/>
    <lineage>
        <taxon>Archaea</taxon>
        <taxon>Thermoproteota</taxon>
        <taxon>Thermoprotei</taxon>
        <taxon>Thermofilales</taxon>
        <taxon>Thermofilaceae</taxon>
        <taxon>Infirmifilum</taxon>
    </lineage>
</organism>
<reference evidence="1 2" key="1">
    <citation type="submission" date="2020-10" db="EMBL/GenBank/DDBJ databases">
        <title>Thermofilum lucidum 3507LT sp. nov. a novel member of Thermofilaceae family isolated from Chile hot spring, and proposal of description order Thermofilales.</title>
        <authorList>
            <person name="Zayulina K.S."/>
            <person name="Elcheninov A.G."/>
            <person name="Toshchakov S.V."/>
            <person name="Kublanov I.V."/>
        </authorList>
    </citation>
    <scope>NUCLEOTIDE SEQUENCE [LARGE SCALE GENOMIC DNA]</scope>
    <source>
        <strain evidence="1 2">3507LT</strain>
    </source>
</reference>
<protein>
    <submittedName>
        <fullName evidence="1">Uncharacterized protein</fullName>
    </submittedName>
</protein>
<dbReference type="Proteomes" id="UP000594121">
    <property type="component" value="Chromosome"/>
</dbReference>
<gene>
    <name evidence="1" type="ORF">IG193_07840</name>
</gene>
<dbReference type="EMBL" id="CP062310">
    <property type="protein sequence ID" value="QOJ78656.1"/>
    <property type="molecule type" value="Genomic_DNA"/>
</dbReference>
<evidence type="ECO:0000313" key="1">
    <source>
        <dbReference type="EMBL" id="QOJ78656.1"/>
    </source>
</evidence>
<proteinExistence type="predicted"/>
<keyword evidence="2" id="KW-1185">Reference proteome</keyword>
<dbReference type="GeneID" id="59149798"/>
<evidence type="ECO:0000313" key="2">
    <source>
        <dbReference type="Proteomes" id="UP000594121"/>
    </source>
</evidence>
<dbReference type="InParanoid" id="A0A7L9FIA8"/>
<accession>A0A7L9FIA8</accession>
<dbReference type="RefSeq" id="WP_192818628.1">
    <property type="nucleotide sequence ID" value="NZ_CP062310.1"/>
</dbReference>
<dbReference type="AlphaFoldDB" id="A0A7L9FIA8"/>
<name>A0A7L9FIA8_9CREN</name>